<protein>
    <recommendedName>
        <fullName evidence="8">F-box/WD repeat-containing protein 9</fullName>
    </recommendedName>
    <alternativeName>
        <fullName evidence="9">F-box and WD-40 domain-containing protein 9</fullName>
    </alternativeName>
</protein>
<dbReference type="SUPFAM" id="SSF81383">
    <property type="entry name" value="F-box domain"/>
    <property type="match status" value="1"/>
</dbReference>
<organism evidence="13 14">
    <name type="scientific">Pan paniscus</name>
    <name type="common">Pygmy chimpanzee</name>
    <name type="synonym">Bonobo</name>
    <dbReference type="NCBI Taxonomy" id="9597"/>
    <lineage>
        <taxon>Eukaryota</taxon>
        <taxon>Metazoa</taxon>
        <taxon>Chordata</taxon>
        <taxon>Craniata</taxon>
        <taxon>Vertebrata</taxon>
        <taxon>Euteleostomi</taxon>
        <taxon>Mammalia</taxon>
        <taxon>Eutheria</taxon>
        <taxon>Euarchontoglires</taxon>
        <taxon>Primates</taxon>
        <taxon>Haplorrhini</taxon>
        <taxon>Catarrhini</taxon>
        <taxon>Hominidae</taxon>
        <taxon>Pan</taxon>
    </lineage>
</organism>
<dbReference type="GeneTree" id="ENSGT00390000006806"/>
<feature type="compositionally biased region" description="Low complexity" evidence="11">
    <location>
        <begin position="51"/>
        <end position="65"/>
    </location>
</feature>
<dbReference type="InterPro" id="IPR036047">
    <property type="entry name" value="F-box-like_dom_sf"/>
</dbReference>
<comment type="subunit">
    <text evidence="7">Interacts with SKP1 and CUL1.</text>
</comment>
<name>A0A2R9A0A3_PANPA</name>
<dbReference type="Pfam" id="PF12937">
    <property type="entry name" value="F-box-like"/>
    <property type="match status" value="1"/>
</dbReference>
<dbReference type="InterPro" id="IPR019775">
    <property type="entry name" value="WD40_repeat_CS"/>
</dbReference>
<feature type="repeat" description="WD" evidence="10">
    <location>
        <begin position="170"/>
        <end position="204"/>
    </location>
</feature>
<gene>
    <name evidence="13" type="primary">FBXW9</name>
</gene>
<sequence length="458" mass="50651">MELPLGRCDDSRTWDNDDSDPESETDPDAQAKAYVARVLSPPKSGLAFSRPSQLSTPAASPSASEPRAASKVSAVSEPGLLSLPPELLLEICSYLDARLVLHVLSRVCHALRDLVSDHVTWRLRALRRVRAPYPVVEEKNFDWPAACIALEQHLSRWAEDGRWVEYFCLADGHVASVDSVLLLQGGSLCLSGSRDRNVNLWDLRQLGTESNQVLVKTLGTKRNSTHEGWVWSLAAQDHRVCSGSWDSTVKLWDMAADGQQFGEIKASSAVLCLSYLPDILVTGTYDKKVTIYDPRAGPALLKHQQLHSRPVLTLLADDRHIISGSEDHTLVVVDRRANSVLQRLQLDSYLLCMSYQEPQLWAGDNQGLLHVFANRNGCFQLIRSFDVGHSFPITGIQYSVGALYTTSTDKTIRVHVPTDPPRTICTRRHDNGSCPMCPGNLVVAGSGDLSLEVWRLQA</sequence>
<dbReference type="InterPro" id="IPR020472">
    <property type="entry name" value="WD40_PAC1"/>
</dbReference>
<keyword evidence="5" id="KW-0833">Ubl conjugation pathway</keyword>
<dbReference type="FunFam" id="1.20.1280.50:FF:000062">
    <property type="entry name" value="F-box/WD repeat-containing protein 9 isoform X2"/>
    <property type="match status" value="1"/>
</dbReference>
<reference evidence="13" key="3">
    <citation type="submission" date="2025-09" db="UniProtKB">
        <authorList>
            <consortium name="Ensembl"/>
        </authorList>
    </citation>
    <scope>IDENTIFICATION</scope>
</reference>
<keyword evidence="3 10" id="KW-0853">WD repeat</keyword>
<evidence type="ECO:0000256" key="7">
    <source>
        <dbReference type="ARBA" id="ARBA00062674"/>
    </source>
</evidence>
<dbReference type="PROSITE" id="PS00678">
    <property type="entry name" value="WD_REPEATS_1"/>
    <property type="match status" value="2"/>
</dbReference>
<dbReference type="SMART" id="SM00320">
    <property type="entry name" value="WD40"/>
    <property type="match status" value="6"/>
</dbReference>
<dbReference type="EMBL" id="AJFE02048604">
    <property type="status" value="NOT_ANNOTATED_CDS"/>
    <property type="molecule type" value="Genomic_DNA"/>
</dbReference>
<feature type="compositionally biased region" description="Acidic residues" evidence="11">
    <location>
        <begin position="16"/>
        <end position="27"/>
    </location>
</feature>
<feature type="repeat" description="WD" evidence="10">
    <location>
        <begin position="223"/>
        <end position="254"/>
    </location>
</feature>
<proteinExistence type="predicted"/>
<dbReference type="PRINTS" id="PR00320">
    <property type="entry name" value="GPROTEINBRPT"/>
</dbReference>
<dbReference type="SUPFAM" id="SSF50978">
    <property type="entry name" value="WD40 repeat-like"/>
    <property type="match status" value="1"/>
</dbReference>
<dbReference type="EMBL" id="AJFE02048602">
    <property type="status" value="NOT_ANNOTATED_CDS"/>
    <property type="molecule type" value="Genomic_DNA"/>
</dbReference>
<dbReference type="Gene3D" id="2.130.10.10">
    <property type="entry name" value="YVTN repeat-like/Quinoprotein amine dehydrogenase"/>
    <property type="match status" value="2"/>
</dbReference>
<dbReference type="InterPro" id="IPR001680">
    <property type="entry name" value="WD40_rpt"/>
</dbReference>
<evidence type="ECO:0000256" key="11">
    <source>
        <dbReference type="SAM" id="MobiDB-lite"/>
    </source>
</evidence>
<evidence type="ECO:0000256" key="3">
    <source>
        <dbReference type="ARBA" id="ARBA00022574"/>
    </source>
</evidence>
<dbReference type="PROSITE" id="PS50082">
    <property type="entry name" value="WD_REPEATS_2"/>
    <property type="match status" value="2"/>
</dbReference>
<evidence type="ECO:0000256" key="5">
    <source>
        <dbReference type="ARBA" id="ARBA00022786"/>
    </source>
</evidence>
<dbReference type="PROSITE" id="PS50181">
    <property type="entry name" value="FBOX"/>
    <property type="match status" value="1"/>
</dbReference>
<keyword evidence="6" id="KW-0007">Acetylation</keyword>
<evidence type="ECO:0000313" key="14">
    <source>
        <dbReference type="Proteomes" id="UP000240080"/>
    </source>
</evidence>
<dbReference type="PANTHER" id="PTHR19855:SF34">
    <property type="entry name" value="F-BOX_WD REPEAT-CONTAINING PROTEIN 9"/>
    <property type="match status" value="1"/>
</dbReference>
<dbReference type="Ensembl" id="ENSPPAT00000033309.1">
    <property type="protein sequence ID" value="ENSPPAP00000010657.1"/>
    <property type="gene ID" value="ENSPPAG00000028530.1"/>
</dbReference>
<dbReference type="FunFam" id="2.130.10.10:FF:000842">
    <property type="entry name" value="F-box and WD repeat domain-containing 9"/>
    <property type="match status" value="1"/>
</dbReference>
<dbReference type="PANTHER" id="PTHR19855">
    <property type="entry name" value="WD40 REPEAT PROTEIN 12, 37"/>
    <property type="match status" value="1"/>
</dbReference>
<evidence type="ECO:0000256" key="10">
    <source>
        <dbReference type="PROSITE-ProRule" id="PRU00221"/>
    </source>
</evidence>
<evidence type="ECO:0000256" key="1">
    <source>
        <dbReference type="ARBA" id="ARBA00003437"/>
    </source>
</evidence>
<dbReference type="InterPro" id="IPR001810">
    <property type="entry name" value="F-box_dom"/>
</dbReference>
<accession>A0A2R9A0A3</accession>
<feature type="region of interest" description="Disordered" evidence="11">
    <location>
        <begin position="1"/>
        <end position="65"/>
    </location>
</feature>
<feature type="domain" description="F-box" evidence="12">
    <location>
        <begin position="77"/>
        <end position="124"/>
    </location>
</feature>
<reference evidence="13 14" key="1">
    <citation type="journal article" date="2012" name="Nature">
        <title>The bonobo genome compared with the chimpanzee and human genomes.</title>
        <authorList>
            <person name="Prufer K."/>
            <person name="Munch K."/>
            <person name="Hellmann I."/>
            <person name="Akagi K."/>
            <person name="Miller J.R."/>
            <person name="Walenz B."/>
            <person name="Koren S."/>
            <person name="Sutton G."/>
            <person name="Kodira C."/>
            <person name="Winer R."/>
            <person name="Knight J.R."/>
            <person name="Mullikin J.C."/>
            <person name="Meader S.J."/>
            <person name="Ponting C.P."/>
            <person name="Lunter G."/>
            <person name="Higashino S."/>
            <person name="Hobolth A."/>
            <person name="Dutheil J."/>
            <person name="Karakoc E."/>
            <person name="Alkan C."/>
            <person name="Sajjadian S."/>
            <person name="Catacchio C.R."/>
            <person name="Ventura M."/>
            <person name="Marques-Bonet T."/>
            <person name="Eichler E.E."/>
            <person name="Andre C."/>
            <person name="Atencia R."/>
            <person name="Mugisha L."/>
            <person name="Junhold J."/>
            <person name="Patterson N."/>
            <person name="Siebauer M."/>
            <person name="Good J.M."/>
            <person name="Fischer A."/>
            <person name="Ptak S.E."/>
            <person name="Lachmann M."/>
            <person name="Symer D.E."/>
            <person name="Mailund T."/>
            <person name="Schierup M.H."/>
            <person name="Andres A.M."/>
            <person name="Kelso J."/>
            <person name="Paabo S."/>
        </authorList>
    </citation>
    <scope>NUCLEOTIDE SEQUENCE [LARGE SCALE GENOMIC DNA]</scope>
</reference>
<evidence type="ECO:0000313" key="13">
    <source>
        <dbReference type="Ensembl" id="ENSPPAP00000010657.1"/>
    </source>
</evidence>
<evidence type="ECO:0000259" key="12">
    <source>
        <dbReference type="PROSITE" id="PS50181"/>
    </source>
</evidence>
<dbReference type="PROSITE" id="PS50294">
    <property type="entry name" value="WD_REPEATS_REGION"/>
    <property type="match status" value="1"/>
</dbReference>
<dbReference type="Proteomes" id="UP000240080">
    <property type="component" value="Chromosome 19"/>
</dbReference>
<evidence type="ECO:0000256" key="9">
    <source>
        <dbReference type="ARBA" id="ARBA00079846"/>
    </source>
</evidence>
<evidence type="ECO:0000256" key="4">
    <source>
        <dbReference type="ARBA" id="ARBA00022737"/>
    </source>
</evidence>
<evidence type="ECO:0000256" key="2">
    <source>
        <dbReference type="ARBA" id="ARBA00022553"/>
    </source>
</evidence>
<comment type="function">
    <text evidence="1">Substrate-recognition component of the SCF (SKP1-CUL1-F-box protein)-type E3 ubiquitin ligase complex.</text>
</comment>
<dbReference type="InterPro" id="IPR036322">
    <property type="entry name" value="WD40_repeat_dom_sf"/>
</dbReference>
<dbReference type="InterPro" id="IPR015943">
    <property type="entry name" value="WD40/YVTN_repeat-like_dom_sf"/>
</dbReference>
<dbReference type="Gene3D" id="1.20.1280.50">
    <property type="match status" value="1"/>
</dbReference>
<dbReference type="AlphaFoldDB" id="A0A2R9A0A3"/>
<keyword evidence="4" id="KW-0677">Repeat</keyword>
<evidence type="ECO:0000256" key="8">
    <source>
        <dbReference type="ARBA" id="ARBA00072497"/>
    </source>
</evidence>
<evidence type="ECO:0000256" key="6">
    <source>
        <dbReference type="ARBA" id="ARBA00022990"/>
    </source>
</evidence>
<keyword evidence="14" id="KW-1185">Reference proteome</keyword>
<dbReference type="Pfam" id="PF00400">
    <property type="entry name" value="WD40"/>
    <property type="match status" value="2"/>
</dbReference>
<reference evidence="13" key="2">
    <citation type="submission" date="2025-08" db="UniProtKB">
        <authorList>
            <consortium name="Ensembl"/>
        </authorList>
    </citation>
    <scope>IDENTIFICATION</scope>
</reference>
<dbReference type="SMART" id="SM00256">
    <property type="entry name" value="FBOX"/>
    <property type="match status" value="1"/>
</dbReference>
<dbReference type="Bgee" id="ENSPPAG00000028530">
    <property type="expression patterns" value="Expressed in testis and 6 other cell types or tissues"/>
</dbReference>
<dbReference type="EMBL" id="AJFE02048603">
    <property type="status" value="NOT_ANNOTATED_CDS"/>
    <property type="molecule type" value="Genomic_DNA"/>
</dbReference>
<keyword evidence="2" id="KW-0597">Phosphoprotein</keyword>
<dbReference type="FunFam" id="2.130.10.10:FF:000959">
    <property type="entry name" value="F-box and WD repeat domain containing 9"/>
    <property type="match status" value="1"/>
</dbReference>